<feature type="domain" description="RES" evidence="1">
    <location>
        <begin position="184"/>
        <end position="336"/>
    </location>
</feature>
<evidence type="ECO:0000313" key="2">
    <source>
        <dbReference type="EMBL" id="NGN84483.1"/>
    </source>
</evidence>
<evidence type="ECO:0000313" key="3">
    <source>
        <dbReference type="Proteomes" id="UP000479226"/>
    </source>
</evidence>
<dbReference type="Proteomes" id="UP000479226">
    <property type="component" value="Unassembled WGS sequence"/>
</dbReference>
<dbReference type="SMART" id="SM00953">
    <property type="entry name" value="RES"/>
    <property type="match status" value="1"/>
</dbReference>
<dbReference type="Pfam" id="PF08808">
    <property type="entry name" value="RES"/>
    <property type="match status" value="1"/>
</dbReference>
<protein>
    <submittedName>
        <fullName evidence="2">RES family NAD+ phosphorylase</fullName>
    </submittedName>
</protein>
<dbReference type="EMBL" id="JAAKZI010000024">
    <property type="protein sequence ID" value="NGN84483.1"/>
    <property type="molecule type" value="Genomic_DNA"/>
</dbReference>
<proteinExistence type="predicted"/>
<accession>A0ABX0DJK3</accession>
<comment type="caution">
    <text evidence="2">The sequence shown here is derived from an EMBL/GenBank/DDBJ whole genome shotgun (WGS) entry which is preliminary data.</text>
</comment>
<sequence length="349" mass="38204">MLPLAPKIMISKSTCKTCFGLVGPIDVNTSVAQDGICSFCNDGIVDIWPATTWADSFSQVLDLYRLSSDGVGDPIHIRLQDDWTIFNPNRGSNSHLELLRAVFPEGHPLLSGDPVIPISNSNISNYPASWDDFAIELTSSNRFFPSIILDPEILRSVIHQSLKSIQQGTVFFRGRICRPGQKLAKSAMGAPPKSIATGGRANPPGISHLYLSFQEDACISECRPSTHDVLSIAKFQTVQAIEILDLSAIQAINPFAIDDDQFGQLYTFKLLKRLGSELSRPVRRSDNGVEYVASQYLCEFVKSLGISGIKYSSSVHPGGLNLVLFNESLAHVTGSVKSIEVCNTNYILR</sequence>
<dbReference type="RefSeq" id="WP_165182704.1">
    <property type="nucleotide sequence ID" value="NZ_JAAKZI010000024.1"/>
</dbReference>
<evidence type="ECO:0000259" key="1">
    <source>
        <dbReference type="SMART" id="SM00953"/>
    </source>
</evidence>
<gene>
    <name evidence="2" type="ORF">G6N77_13585</name>
</gene>
<name>A0ABX0DJK3_9MICC</name>
<keyword evidence="3" id="KW-1185">Reference proteome</keyword>
<dbReference type="InterPro" id="IPR014914">
    <property type="entry name" value="RES_dom"/>
</dbReference>
<organism evidence="2 3">
    <name type="scientific">Arthrobacter silviterrae</name>
    <dbReference type="NCBI Taxonomy" id="2026658"/>
    <lineage>
        <taxon>Bacteria</taxon>
        <taxon>Bacillati</taxon>
        <taxon>Actinomycetota</taxon>
        <taxon>Actinomycetes</taxon>
        <taxon>Micrococcales</taxon>
        <taxon>Micrococcaceae</taxon>
        <taxon>Arthrobacter</taxon>
    </lineage>
</organism>
<reference evidence="2 3" key="1">
    <citation type="submission" date="2020-02" db="EMBL/GenBank/DDBJ databases">
        <title>Genome sequence of the type strain DSM 27180 of Arthrobacter silviterrae.</title>
        <authorList>
            <person name="Gao J."/>
            <person name="Sun J."/>
        </authorList>
    </citation>
    <scope>NUCLEOTIDE SEQUENCE [LARGE SCALE GENOMIC DNA]</scope>
    <source>
        <strain evidence="2 3">DSM 27180</strain>
    </source>
</reference>